<protein>
    <submittedName>
        <fullName evidence="2">Uncharacterized protein</fullName>
    </submittedName>
</protein>
<dbReference type="AlphaFoldDB" id="A0AAW1XWJ5"/>
<comment type="caution">
    <text evidence="2">The sequence shown here is derived from an EMBL/GenBank/DDBJ whole genome shotgun (WGS) entry which is preliminary data.</text>
</comment>
<dbReference type="Proteomes" id="UP001457282">
    <property type="component" value="Unassembled WGS sequence"/>
</dbReference>
<reference evidence="2 3" key="1">
    <citation type="journal article" date="2023" name="G3 (Bethesda)">
        <title>A chromosome-length genome assembly and annotation of blackberry (Rubus argutus, cv. 'Hillquist').</title>
        <authorList>
            <person name="Bruna T."/>
            <person name="Aryal R."/>
            <person name="Dudchenko O."/>
            <person name="Sargent D.J."/>
            <person name="Mead D."/>
            <person name="Buti M."/>
            <person name="Cavallini A."/>
            <person name="Hytonen T."/>
            <person name="Andres J."/>
            <person name="Pham M."/>
            <person name="Weisz D."/>
            <person name="Mascagni F."/>
            <person name="Usai G."/>
            <person name="Natali L."/>
            <person name="Bassil N."/>
            <person name="Fernandez G.E."/>
            <person name="Lomsadze A."/>
            <person name="Armour M."/>
            <person name="Olukolu B."/>
            <person name="Poorten T."/>
            <person name="Britton C."/>
            <person name="Davik J."/>
            <person name="Ashrafi H."/>
            <person name="Aiden E.L."/>
            <person name="Borodovsky M."/>
            <person name="Worthington M."/>
        </authorList>
    </citation>
    <scope>NUCLEOTIDE SEQUENCE [LARGE SCALE GENOMIC DNA]</scope>
    <source>
        <strain evidence="2">PI 553951</strain>
    </source>
</reference>
<feature type="transmembrane region" description="Helical" evidence="1">
    <location>
        <begin position="103"/>
        <end position="124"/>
    </location>
</feature>
<dbReference type="EMBL" id="JBEDUW010000003">
    <property type="protein sequence ID" value="KAK9940183.1"/>
    <property type="molecule type" value="Genomic_DNA"/>
</dbReference>
<gene>
    <name evidence="2" type="ORF">M0R45_016854</name>
</gene>
<evidence type="ECO:0000256" key="1">
    <source>
        <dbReference type="SAM" id="Phobius"/>
    </source>
</evidence>
<sequence length="139" mass="15789">MDLGDADDDEVVYNFKISVLELKTLRIDLVCQIYNTRLDVYINAPKLENLDLKMDGFSNYFLMGRAKSLVNASIGFTDFFGKKPPYFSNQAITLLDEVSNVQYLSLSVYLSFCSFAIYLIGVILDFTRICVHIVVVEDS</sequence>
<keyword evidence="3" id="KW-1185">Reference proteome</keyword>
<evidence type="ECO:0000313" key="3">
    <source>
        <dbReference type="Proteomes" id="UP001457282"/>
    </source>
</evidence>
<proteinExistence type="predicted"/>
<name>A0AAW1XWJ5_RUBAR</name>
<accession>A0AAW1XWJ5</accession>
<organism evidence="2 3">
    <name type="scientific">Rubus argutus</name>
    <name type="common">Southern blackberry</name>
    <dbReference type="NCBI Taxonomy" id="59490"/>
    <lineage>
        <taxon>Eukaryota</taxon>
        <taxon>Viridiplantae</taxon>
        <taxon>Streptophyta</taxon>
        <taxon>Embryophyta</taxon>
        <taxon>Tracheophyta</taxon>
        <taxon>Spermatophyta</taxon>
        <taxon>Magnoliopsida</taxon>
        <taxon>eudicotyledons</taxon>
        <taxon>Gunneridae</taxon>
        <taxon>Pentapetalae</taxon>
        <taxon>rosids</taxon>
        <taxon>fabids</taxon>
        <taxon>Rosales</taxon>
        <taxon>Rosaceae</taxon>
        <taxon>Rosoideae</taxon>
        <taxon>Rosoideae incertae sedis</taxon>
        <taxon>Rubus</taxon>
    </lineage>
</organism>
<keyword evidence="1" id="KW-0472">Membrane</keyword>
<evidence type="ECO:0000313" key="2">
    <source>
        <dbReference type="EMBL" id="KAK9940183.1"/>
    </source>
</evidence>
<keyword evidence="1" id="KW-0812">Transmembrane</keyword>
<keyword evidence="1" id="KW-1133">Transmembrane helix</keyword>